<dbReference type="RefSeq" id="WP_373636665.1">
    <property type="nucleotide sequence ID" value="NZ_CP150951.2"/>
</dbReference>
<dbReference type="EMBL" id="CP150951">
    <property type="protein sequence ID" value="WZC47464.2"/>
    <property type="molecule type" value="Genomic_DNA"/>
</dbReference>
<feature type="transmembrane region" description="Helical" evidence="1">
    <location>
        <begin position="20"/>
        <end position="40"/>
    </location>
</feature>
<proteinExistence type="predicted"/>
<feature type="transmembrane region" description="Helical" evidence="1">
    <location>
        <begin position="126"/>
        <end position="148"/>
    </location>
</feature>
<feature type="transmembrane region" description="Helical" evidence="1">
    <location>
        <begin position="52"/>
        <end position="72"/>
    </location>
</feature>
<evidence type="ECO:0000313" key="2">
    <source>
        <dbReference type="EMBL" id="WZC47464.2"/>
    </source>
</evidence>
<keyword evidence="1" id="KW-1133">Transmembrane helix</keyword>
<dbReference type="Proteomes" id="UP001440612">
    <property type="component" value="Chromosome"/>
</dbReference>
<keyword evidence="1" id="KW-0812">Transmembrane</keyword>
<keyword evidence="1" id="KW-0472">Membrane</keyword>
<organism evidence="2 3">
    <name type="scientific">Yoonia phaeophyticola</name>
    <dbReference type="NCBI Taxonomy" id="3137369"/>
    <lineage>
        <taxon>Bacteria</taxon>
        <taxon>Pseudomonadati</taxon>
        <taxon>Pseudomonadota</taxon>
        <taxon>Alphaproteobacteria</taxon>
        <taxon>Rhodobacterales</taxon>
        <taxon>Paracoccaceae</taxon>
        <taxon>Yoonia</taxon>
    </lineage>
</organism>
<sequence length="184" mass="19633">MSARLIEKFTLDRPEKATIAAYAAIVAMTAGMTILIMSGIEGDSLLWGDKSWFSYWIISAGAISGIIGMSLARGWMGGEGILGSLRAIVGGVAIALIASVAAGLMIDPLLGGVYGPILLMTEFINQPWLAAAWMIGAAGAHVLLVFAARERMDDFIRSGSGRAVGALSRLSQENLYRSRRQTWR</sequence>
<protein>
    <submittedName>
        <fullName evidence="2">Uncharacterized protein</fullName>
    </submittedName>
</protein>
<evidence type="ECO:0000313" key="3">
    <source>
        <dbReference type="Proteomes" id="UP001440612"/>
    </source>
</evidence>
<feature type="transmembrane region" description="Helical" evidence="1">
    <location>
        <begin position="84"/>
        <end position="106"/>
    </location>
</feature>
<keyword evidence="3" id="KW-1185">Reference proteome</keyword>
<evidence type="ECO:0000256" key="1">
    <source>
        <dbReference type="SAM" id="Phobius"/>
    </source>
</evidence>
<gene>
    <name evidence="2" type="ORF">AABB29_11050</name>
</gene>
<reference evidence="3" key="1">
    <citation type="submission" date="2024-04" db="EMBL/GenBank/DDBJ databases">
        <title>Phylogenomic analyses of a clade within the roseobacter group suggest taxonomic reassignments of species of the genera Aestuariivita, Citreicella, Loktanella, Nautella, Pelagibaca, Ruegeria, Thalassobius, Thiobacimonas and Tropicibacter, and the proposal o.</title>
        <authorList>
            <person name="Jeon C.O."/>
        </authorList>
    </citation>
    <scope>NUCLEOTIDE SEQUENCE [LARGE SCALE GENOMIC DNA]</scope>
    <source>
        <strain evidence="3">BS5-3</strain>
    </source>
</reference>
<accession>A0ABZ2V013</accession>
<name>A0ABZ2V013_9RHOB</name>